<accession>A0ACC2NPP8</accession>
<sequence>MIVRRIVSSLLIAFMNHHLSNSLDHNLLDHLIQSLKKDESIHRVDLILDATDQSSSTPSLIARRFADEFSTTTTSLIRNQTLTENQCVSSTEFTKMMSKQHNLRIGIIDLQNQPSLKTKLLNSMLDFIQRQNPAVRGKIMIIVVDDDNSKYESYLKLGWRRQFLNMLIVQFLAIQGGKRKHLSSLQDDEFTAFVHAYDPFCNLYSKNILTPNSLLYLNRSRDMNKFPLILSSYIRKFTKSDNIQGFQVELIKAFAEVLNFEPIPAFYDGIRNYQFAKAPEGKFADLQLFDQGVVYGKEKNNDHACTSFESRLEISQLSSIYAVVRQYQLPEIKVPYAFIKTSLTLFLIAIVFWITPLILQYDMKNWTIIEISSLLIGASNESRRSPRLSEAILKMCLLTVSAMTMVYFNDDMINVLLGHQEFLNLNSFQELSESNLEFYMRKETSTRLNFSIESAAMRAVLNRTHVINFNRESNHLVIISTPDSKHAQLLTAFGKPGGGSISTYYIFENVSEQNSRMTLIDEPLSRSVHVVAMNSTASFSAKLTGIVTRLHETGLIDYWHKKINDQSWFRKRRQKRYHDDLEVKKDQSRIECQHKPDAI</sequence>
<organism evidence="1 2">
    <name type="scientific">Eretmocerus hayati</name>
    <dbReference type="NCBI Taxonomy" id="131215"/>
    <lineage>
        <taxon>Eukaryota</taxon>
        <taxon>Metazoa</taxon>
        <taxon>Ecdysozoa</taxon>
        <taxon>Arthropoda</taxon>
        <taxon>Hexapoda</taxon>
        <taxon>Insecta</taxon>
        <taxon>Pterygota</taxon>
        <taxon>Neoptera</taxon>
        <taxon>Endopterygota</taxon>
        <taxon>Hymenoptera</taxon>
        <taxon>Apocrita</taxon>
        <taxon>Proctotrupomorpha</taxon>
        <taxon>Chalcidoidea</taxon>
        <taxon>Aphelinidae</taxon>
        <taxon>Aphelininae</taxon>
        <taxon>Eretmocerus</taxon>
    </lineage>
</organism>
<keyword evidence="2" id="KW-1185">Reference proteome</keyword>
<protein>
    <submittedName>
        <fullName evidence="1">Uncharacterized protein</fullName>
    </submittedName>
</protein>
<dbReference type="Proteomes" id="UP001239111">
    <property type="component" value="Chromosome 3"/>
</dbReference>
<comment type="caution">
    <text evidence="1">The sequence shown here is derived from an EMBL/GenBank/DDBJ whole genome shotgun (WGS) entry which is preliminary data.</text>
</comment>
<evidence type="ECO:0000313" key="1">
    <source>
        <dbReference type="EMBL" id="KAJ8673239.1"/>
    </source>
</evidence>
<reference evidence="1" key="1">
    <citation type="submission" date="2023-04" db="EMBL/GenBank/DDBJ databases">
        <title>A chromosome-level genome assembly of the parasitoid wasp Eretmocerus hayati.</title>
        <authorList>
            <person name="Zhong Y."/>
            <person name="Liu S."/>
            <person name="Liu Y."/>
        </authorList>
    </citation>
    <scope>NUCLEOTIDE SEQUENCE</scope>
    <source>
        <strain evidence="1">ZJU_SS_LIU_2023</strain>
    </source>
</reference>
<dbReference type="EMBL" id="CM056743">
    <property type="protein sequence ID" value="KAJ8673239.1"/>
    <property type="molecule type" value="Genomic_DNA"/>
</dbReference>
<evidence type="ECO:0000313" key="2">
    <source>
        <dbReference type="Proteomes" id="UP001239111"/>
    </source>
</evidence>
<proteinExistence type="predicted"/>
<name>A0ACC2NPP8_9HYME</name>
<gene>
    <name evidence="1" type="ORF">QAD02_004501</name>
</gene>